<evidence type="ECO:0000256" key="4">
    <source>
        <dbReference type="ARBA" id="ARBA00022801"/>
    </source>
</evidence>
<evidence type="ECO:0000313" key="10">
    <source>
        <dbReference type="Proteomes" id="UP001596108"/>
    </source>
</evidence>
<dbReference type="InterPro" id="IPR011650">
    <property type="entry name" value="Peptidase_M20_dimer"/>
</dbReference>
<feature type="domain" description="Peptidase M20 dimerisation" evidence="8">
    <location>
        <begin position="187"/>
        <end position="278"/>
    </location>
</feature>
<dbReference type="PROSITE" id="PS00759">
    <property type="entry name" value="ARGE_DAPE_CPG2_2"/>
    <property type="match status" value="1"/>
</dbReference>
<dbReference type="NCBIfam" id="TIGR01883">
    <property type="entry name" value="PepT-like"/>
    <property type="match status" value="1"/>
</dbReference>
<proteinExistence type="inferred from homology"/>
<keyword evidence="4" id="KW-0378">Hydrolase</keyword>
<dbReference type="PANTHER" id="PTHR42994:SF2">
    <property type="entry name" value="PEPTIDASE"/>
    <property type="match status" value="1"/>
</dbReference>
<organism evidence="9 10">
    <name type="scientific">Cohnella yongneupensis</name>
    <dbReference type="NCBI Taxonomy" id="425006"/>
    <lineage>
        <taxon>Bacteria</taxon>
        <taxon>Bacillati</taxon>
        <taxon>Bacillota</taxon>
        <taxon>Bacilli</taxon>
        <taxon>Bacillales</taxon>
        <taxon>Paenibacillaceae</taxon>
        <taxon>Cohnella</taxon>
    </lineage>
</organism>
<keyword evidence="2" id="KW-0645">Protease</keyword>
<protein>
    <submittedName>
        <fullName evidence="9">M20/M25/M40 family metallo-hydrolase</fullName>
    </submittedName>
</protein>
<dbReference type="SUPFAM" id="SSF55031">
    <property type="entry name" value="Bacterial exopeptidase dimerisation domain"/>
    <property type="match status" value="1"/>
</dbReference>
<evidence type="ECO:0000256" key="2">
    <source>
        <dbReference type="ARBA" id="ARBA00022670"/>
    </source>
</evidence>
<sequence length="378" mass="40349">MVQKQRLIAEFMELVQIDSETKYETEISKVLKAKFEALGLEVTEDDVGGKIGHGAGNMFAWLPATAGLDNVPALLFTSHMDTVSPGKGIKPRLDDDGYIRSDGTTILGADDKAGLAAMFEAIRLLKEQATPHGPIQFVITVGEESGLLGSRAMDGSRLRAKLGYALDSNGEIGAIAVAAPTNSRQFITIRGKAAHAGVNPEDGISAVQVASKAVSLMKLGRIDSETTSNIGRFEGGGEVNIVTDTIKIFAEARSQVQEKMDRQIESMREAVATAAKEYGAEFDFQTITIYPAYSYGDEDEVVQIAKTAIESIGLTPRTFASGGGSDANMFNGNGIPTVNLAVGYEDIHTTKERIKADDIVKVTELVLAIVGETVTRNS</sequence>
<evidence type="ECO:0000259" key="8">
    <source>
        <dbReference type="Pfam" id="PF07687"/>
    </source>
</evidence>
<evidence type="ECO:0000256" key="6">
    <source>
        <dbReference type="ARBA" id="ARBA00023049"/>
    </source>
</evidence>
<keyword evidence="5" id="KW-0862">Zinc</keyword>
<name>A0ABW0R3Q6_9BACL</name>
<evidence type="ECO:0000256" key="5">
    <source>
        <dbReference type="ARBA" id="ARBA00022833"/>
    </source>
</evidence>
<dbReference type="Gene3D" id="3.40.630.10">
    <property type="entry name" value="Zn peptidases"/>
    <property type="match status" value="1"/>
</dbReference>
<evidence type="ECO:0000256" key="7">
    <source>
        <dbReference type="PIRNR" id="PIRNR001123"/>
    </source>
</evidence>
<dbReference type="SUPFAM" id="SSF53187">
    <property type="entry name" value="Zn-dependent exopeptidases"/>
    <property type="match status" value="1"/>
</dbReference>
<comment type="cofactor">
    <cofactor evidence="1">
        <name>Zn(2+)</name>
        <dbReference type="ChEBI" id="CHEBI:29105"/>
    </cofactor>
</comment>
<evidence type="ECO:0000256" key="3">
    <source>
        <dbReference type="ARBA" id="ARBA00022723"/>
    </source>
</evidence>
<dbReference type="Gene3D" id="3.30.70.360">
    <property type="match status" value="1"/>
</dbReference>
<dbReference type="EMBL" id="JBHSNC010000056">
    <property type="protein sequence ID" value="MFC5531660.1"/>
    <property type="molecule type" value="Genomic_DNA"/>
</dbReference>
<gene>
    <name evidence="9" type="ORF">ACFPQ4_19775</name>
</gene>
<evidence type="ECO:0000256" key="1">
    <source>
        <dbReference type="ARBA" id="ARBA00001947"/>
    </source>
</evidence>
<dbReference type="InterPro" id="IPR002933">
    <property type="entry name" value="Peptidase_M20"/>
</dbReference>
<dbReference type="RefSeq" id="WP_378113626.1">
    <property type="nucleotide sequence ID" value="NZ_JBHSNC010000056.1"/>
</dbReference>
<dbReference type="PROSITE" id="PS00758">
    <property type="entry name" value="ARGE_DAPE_CPG2_1"/>
    <property type="match status" value="1"/>
</dbReference>
<dbReference type="PIRSF" id="PIRSF001123">
    <property type="entry name" value="PepA_GA"/>
    <property type="match status" value="1"/>
</dbReference>
<keyword evidence="6" id="KW-0482">Metalloprotease</keyword>
<dbReference type="InterPro" id="IPR008007">
    <property type="entry name" value="Peptidase_M42"/>
</dbReference>
<dbReference type="Proteomes" id="UP001596108">
    <property type="component" value="Unassembled WGS sequence"/>
</dbReference>
<dbReference type="Pfam" id="PF01546">
    <property type="entry name" value="Peptidase_M20"/>
    <property type="match status" value="1"/>
</dbReference>
<dbReference type="PANTHER" id="PTHR42994">
    <property type="entry name" value="PEPTIDASE T"/>
    <property type="match status" value="1"/>
</dbReference>
<comment type="similarity">
    <text evidence="7">Belongs to the peptidase M42 family.</text>
</comment>
<comment type="caution">
    <text evidence="9">The sequence shown here is derived from an EMBL/GenBank/DDBJ whole genome shotgun (WGS) entry which is preliminary data.</text>
</comment>
<dbReference type="InterPro" id="IPR010162">
    <property type="entry name" value="PepT-like"/>
</dbReference>
<accession>A0ABW0R3Q6</accession>
<dbReference type="InterPro" id="IPR001261">
    <property type="entry name" value="ArgE/DapE_CS"/>
</dbReference>
<evidence type="ECO:0000313" key="9">
    <source>
        <dbReference type="EMBL" id="MFC5531660.1"/>
    </source>
</evidence>
<keyword evidence="3" id="KW-0479">Metal-binding</keyword>
<keyword evidence="10" id="KW-1185">Reference proteome</keyword>
<dbReference type="InterPro" id="IPR036264">
    <property type="entry name" value="Bact_exopeptidase_dim_dom"/>
</dbReference>
<reference evidence="10" key="1">
    <citation type="journal article" date="2019" name="Int. J. Syst. Evol. Microbiol.">
        <title>The Global Catalogue of Microorganisms (GCM) 10K type strain sequencing project: providing services to taxonomists for standard genome sequencing and annotation.</title>
        <authorList>
            <consortium name="The Broad Institute Genomics Platform"/>
            <consortium name="The Broad Institute Genome Sequencing Center for Infectious Disease"/>
            <person name="Wu L."/>
            <person name="Ma J."/>
        </authorList>
    </citation>
    <scope>NUCLEOTIDE SEQUENCE [LARGE SCALE GENOMIC DNA]</scope>
    <source>
        <strain evidence="10">CGMCC 1.18578</strain>
    </source>
</reference>
<dbReference type="Pfam" id="PF07687">
    <property type="entry name" value="M20_dimer"/>
    <property type="match status" value="1"/>
</dbReference>